<evidence type="ECO:0000313" key="3">
    <source>
        <dbReference type="Proteomes" id="UP000186218"/>
    </source>
</evidence>
<dbReference type="AlphaFoldDB" id="A0A1N7GXX0"/>
<feature type="transmembrane region" description="Helical" evidence="1">
    <location>
        <begin position="167"/>
        <end position="184"/>
    </location>
</feature>
<dbReference type="EMBL" id="FTNT01000010">
    <property type="protein sequence ID" value="SIS17402.1"/>
    <property type="molecule type" value="Genomic_DNA"/>
</dbReference>
<gene>
    <name evidence="2" type="ORF">SAMN05445060_3255</name>
</gene>
<evidence type="ECO:0000313" key="2">
    <source>
        <dbReference type="EMBL" id="SIS17402.1"/>
    </source>
</evidence>
<accession>A0A1N7GXX0</accession>
<keyword evidence="1" id="KW-0472">Membrane</keyword>
<protein>
    <recommendedName>
        <fullName evidence="4">DUF998 domain-containing protein</fullName>
    </recommendedName>
</protein>
<evidence type="ECO:0000256" key="1">
    <source>
        <dbReference type="SAM" id="Phobius"/>
    </source>
</evidence>
<dbReference type="STRING" id="1344003.SAMN05445060_3255"/>
<name>A0A1N7GXX0_9NOCA</name>
<proteinExistence type="predicted"/>
<organism evidence="2 3">
    <name type="scientific">Williamsia sterculiae</name>
    <dbReference type="NCBI Taxonomy" id="1344003"/>
    <lineage>
        <taxon>Bacteria</taxon>
        <taxon>Bacillati</taxon>
        <taxon>Actinomycetota</taxon>
        <taxon>Actinomycetes</taxon>
        <taxon>Mycobacteriales</taxon>
        <taxon>Nocardiaceae</taxon>
        <taxon>Williamsia</taxon>
    </lineage>
</organism>
<reference evidence="2 3" key="1">
    <citation type="submission" date="2017-01" db="EMBL/GenBank/DDBJ databases">
        <authorList>
            <person name="Mah S.A."/>
            <person name="Swanson W.J."/>
            <person name="Moy G.W."/>
            <person name="Vacquier V.D."/>
        </authorList>
    </citation>
    <scope>NUCLEOTIDE SEQUENCE [LARGE SCALE GENOMIC DNA]</scope>
    <source>
        <strain evidence="2 3">CPCC 203464</strain>
    </source>
</reference>
<keyword evidence="3" id="KW-1185">Reference proteome</keyword>
<feature type="transmembrane region" description="Helical" evidence="1">
    <location>
        <begin position="90"/>
        <end position="111"/>
    </location>
</feature>
<keyword evidence="1" id="KW-1133">Transmembrane helix</keyword>
<dbReference type="RefSeq" id="WP_076481528.1">
    <property type="nucleotide sequence ID" value="NZ_FTNT01000010.1"/>
</dbReference>
<feature type="transmembrane region" description="Helical" evidence="1">
    <location>
        <begin position="63"/>
        <end position="83"/>
    </location>
</feature>
<keyword evidence="1" id="KW-0812">Transmembrane</keyword>
<sequence length="227" mass="22691">MTTSPPPSSATALTARRDSNRAASPGIARGSALVTGGVLYAVGNALHPVEHSEAAHSAATWTAAHLIFAVGAVLIAVGLPALLPLGTSRWAGAVRALLFVGFAVTVPISSYHEAFVVTHVDADAGTAVEGAASWLTTPLGTLFLLGQLLLGIHALRRPSPALGRMSGALVVLATLVMAVGGSGAPGPEGIYIIPATVLMGAIFAVAGVKITRASAPADSLGQSNPRS</sequence>
<feature type="transmembrane region" description="Helical" evidence="1">
    <location>
        <begin position="131"/>
        <end position="155"/>
    </location>
</feature>
<evidence type="ECO:0008006" key="4">
    <source>
        <dbReference type="Google" id="ProtNLM"/>
    </source>
</evidence>
<dbReference type="OrthoDB" id="5189533at2"/>
<feature type="transmembrane region" description="Helical" evidence="1">
    <location>
        <begin position="190"/>
        <end position="208"/>
    </location>
</feature>
<dbReference type="Proteomes" id="UP000186218">
    <property type="component" value="Unassembled WGS sequence"/>
</dbReference>